<name>A0AAE1DCH0_9GAST</name>
<evidence type="ECO:0000256" key="1">
    <source>
        <dbReference type="SAM" id="SignalP"/>
    </source>
</evidence>
<proteinExistence type="predicted"/>
<comment type="caution">
    <text evidence="2">The sequence shown here is derived from an EMBL/GenBank/DDBJ whole genome shotgun (WGS) entry which is preliminary data.</text>
</comment>
<evidence type="ECO:0000313" key="2">
    <source>
        <dbReference type="EMBL" id="KAK3765629.1"/>
    </source>
</evidence>
<reference evidence="2" key="1">
    <citation type="journal article" date="2023" name="G3 (Bethesda)">
        <title>A reference genome for the long-term kleptoplast-retaining sea slug Elysia crispata morphotype clarki.</title>
        <authorList>
            <person name="Eastman K.E."/>
            <person name="Pendleton A.L."/>
            <person name="Shaikh M.A."/>
            <person name="Suttiyut T."/>
            <person name="Ogas R."/>
            <person name="Tomko P."/>
            <person name="Gavelis G."/>
            <person name="Widhalm J.R."/>
            <person name="Wisecaver J.H."/>
        </authorList>
    </citation>
    <scope>NUCLEOTIDE SEQUENCE</scope>
    <source>
        <strain evidence="2">ECLA1</strain>
    </source>
</reference>
<organism evidence="2 3">
    <name type="scientific">Elysia crispata</name>
    <name type="common">lettuce slug</name>
    <dbReference type="NCBI Taxonomy" id="231223"/>
    <lineage>
        <taxon>Eukaryota</taxon>
        <taxon>Metazoa</taxon>
        <taxon>Spiralia</taxon>
        <taxon>Lophotrochozoa</taxon>
        <taxon>Mollusca</taxon>
        <taxon>Gastropoda</taxon>
        <taxon>Heterobranchia</taxon>
        <taxon>Euthyneura</taxon>
        <taxon>Panpulmonata</taxon>
        <taxon>Sacoglossa</taxon>
        <taxon>Placobranchoidea</taxon>
        <taxon>Plakobranchidae</taxon>
        <taxon>Elysia</taxon>
    </lineage>
</organism>
<dbReference type="AlphaFoldDB" id="A0AAE1DCH0"/>
<keyword evidence="1" id="KW-0732">Signal</keyword>
<sequence>MRLTISCCFVFAIACCVVTLTGARPIPSSCCFHQVEDVSCRDIALVVVRYSDRVSNSFHKSWMALKTLAYNACLRANDLYWQMENYFCYFKATGKMWYDRSLSYLESRKDRLRQEIKAVSTAVKTFDYVEMLEAGLTGVFGKFVSICA</sequence>
<gene>
    <name evidence="2" type="ORF">RRG08_021308</name>
</gene>
<feature type="signal peptide" evidence="1">
    <location>
        <begin position="1"/>
        <end position="23"/>
    </location>
</feature>
<dbReference type="PROSITE" id="PS51257">
    <property type="entry name" value="PROKAR_LIPOPROTEIN"/>
    <property type="match status" value="1"/>
</dbReference>
<feature type="chain" id="PRO_5042205825" evidence="1">
    <location>
        <begin position="24"/>
        <end position="148"/>
    </location>
</feature>
<protein>
    <submittedName>
        <fullName evidence="2">Uncharacterized protein</fullName>
    </submittedName>
</protein>
<dbReference type="Proteomes" id="UP001283361">
    <property type="component" value="Unassembled WGS sequence"/>
</dbReference>
<accession>A0AAE1DCH0</accession>
<keyword evidence="3" id="KW-1185">Reference proteome</keyword>
<dbReference type="EMBL" id="JAWDGP010004282">
    <property type="protein sequence ID" value="KAK3765629.1"/>
    <property type="molecule type" value="Genomic_DNA"/>
</dbReference>
<evidence type="ECO:0000313" key="3">
    <source>
        <dbReference type="Proteomes" id="UP001283361"/>
    </source>
</evidence>